<keyword evidence="2" id="KW-0408">Iron</keyword>
<evidence type="ECO:0000313" key="6">
    <source>
        <dbReference type="Proteomes" id="UP000274556"/>
    </source>
</evidence>
<dbReference type="Gene3D" id="3.80.30.30">
    <property type="match status" value="1"/>
</dbReference>
<dbReference type="GO" id="GO:0046872">
    <property type="term" value="F:metal ion binding"/>
    <property type="evidence" value="ECO:0007669"/>
    <property type="project" value="UniProtKB-KW"/>
</dbReference>
<protein>
    <submittedName>
        <fullName evidence="5">Radical SAM family protein</fullName>
    </submittedName>
</protein>
<dbReference type="GO" id="GO:0003824">
    <property type="term" value="F:catalytic activity"/>
    <property type="evidence" value="ECO:0007669"/>
    <property type="project" value="InterPro"/>
</dbReference>
<dbReference type="InterPro" id="IPR058240">
    <property type="entry name" value="rSAM_sf"/>
</dbReference>
<dbReference type="EMBL" id="RBXL01000001">
    <property type="protein sequence ID" value="RKT46832.1"/>
    <property type="molecule type" value="Genomic_DNA"/>
</dbReference>
<dbReference type="PROSITE" id="PS51918">
    <property type="entry name" value="RADICAL_SAM"/>
    <property type="match status" value="1"/>
</dbReference>
<proteinExistence type="predicted"/>
<comment type="caution">
    <text evidence="5">The sequence shown here is derived from an EMBL/GenBank/DDBJ whole genome shotgun (WGS) entry which is preliminary data.</text>
</comment>
<dbReference type="AlphaFoldDB" id="A0A495VBX1"/>
<accession>A0A495VBX1</accession>
<sequence>MACGVWMGAIMLENGAGLPPPVSGGYLRDRPGVGLITLRWDPCSAPKRRLALTRSLLEVLHDCRHPVAITTKSALVLRDLDLLLPMAELGLVAVQISVTTLDPHLARRLEPRAASPERRLDVVRTLAQAGVPVGVLVSPLIPGLTDADLERILERAAAAGASRAGCLLIRLPREVAELFDAWLRAHVPDRAERVLSLIRQCRGGRLNDPDFGSRMTGRGPVAELLSQRFRLAARRLGLHRHDSGWDLATSRFRRPQLPGSQLDLFN</sequence>
<keyword evidence="3" id="KW-0411">Iron-sulfur</keyword>
<organism evidence="5 6">
    <name type="scientific">Thiocapsa rosea</name>
    <dbReference type="NCBI Taxonomy" id="69360"/>
    <lineage>
        <taxon>Bacteria</taxon>
        <taxon>Pseudomonadati</taxon>
        <taxon>Pseudomonadota</taxon>
        <taxon>Gammaproteobacteria</taxon>
        <taxon>Chromatiales</taxon>
        <taxon>Chromatiaceae</taxon>
        <taxon>Thiocapsa</taxon>
    </lineage>
</organism>
<keyword evidence="1" id="KW-0479">Metal-binding</keyword>
<dbReference type="PANTHER" id="PTHR43432:SF3">
    <property type="entry name" value="SLR0285 PROTEIN"/>
    <property type="match status" value="1"/>
</dbReference>
<evidence type="ECO:0000256" key="3">
    <source>
        <dbReference type="ARBA" id="ARBA00023014"/>
    </source>
</evidence>
<name>A0A495VBX1_9GAMM</name>
<dbReference type="PANTHER" id="PTHR43432">
    <property type="entry name" value="SLR0285 PROTEIN"/>
    <property type="match status" value="1"/>
</dbReference>
<reference evidence="5 6" key="1">
    <citation type="submission" date="2018-10" db="EMBL/GenBank/DDBJ databases">
        <title>Genomic Encyclopedia of Archaeal and Bacterial Type Strains, Phase II (KMG-II): from individual species to whole genera.</title>
        <authorList>
            <person name="Goeker M."/>
        </authorList>
    </citation>
    <scope>NUCLEOTIDE SEQUENCE [LARGE SCALE GENOMIC DNA]</scope>
    <source>
        <strain evidence="5 6">DSM 235</strain>
    </source>
</reference>
<evidence type="ECO:0000256" key="1">
    <source>
        <dbReference type="ARBA" id="ARBA00022723"/>
    </source>
</evidence>
<feature type="domain" description="Radical SAM core" evidence="4">
    <location>
        <begin position="1"/>
        <end position="205"/>
    </location>
</feature>
<evidence type="ECO:0000259" key="4">
    <source>
        <dbReference type="PROSITE" id="PS51918"/>
    </source>
</evidence>
<dbReference type="GO" id="GO:0051536">
    <property type="term" value="F:iron-sulfur cluster binding"/>
    <property type="evidence" value="ECO:0007669"/>
    <property type="project" value="UniProtKB-KW"/>
</dbReference>
<dbReference type="SUPFAM" id="SSF102114">
    <property type="entry name" value="Radical SAM enzymes"/>
    <property type="match status" value="1"/>
</dbReference>
<dbReference type="InterPro" id="IPR007197">
    <property type="entry name" value="rSAM"/>
</dbReference>
<evidence type="ECO:0000313" key="5">
    <source>
        <dbReference type="EMBL" id="RKT46832.1"/>
    </source>
</evidence>
<gene>
    <name evidence="5" type="ORF">BDD21_4372</name>
</gene>
<evidence type="ECO:0000256" key="2">
    <source>
        <dbReference type="ARBA" id="ARBA00023004"/>
    </source>
</evidence>
<dbReference type="Proteomes" id="UP000274556">
    <property type="component" value="Unassembled WGS sequence"/>
</dbReference>
<keyword evidence="6" id="KW-1185">Reference proteome</keyword>
<dbReference type="InterPro" id="IPR040086">
    <property type="entry name" value="MJ0683-like"/>
</dbReference>
<dbReference type="Pfam" id="PF04055">
    <property type="entry name" value="Radical_SAM"/>
    <property type="match status" value="1"/>
</dbReference>